<evidence type="ECO:0000256" key="1">
    <source>
        <dbReference type="SAM" id="MobiDB-lite"/>
    </source>
</evidence>
<feature type="signal peptide" evidence="2">
    <location>
        <begin position="1"/>
        <end position="30"/>
    </location>
</feature>
<dbReference type="EMBL" id="DYXN01000065">
    <property type="protein sequence ID" value="HJE86801.1"/>
    <property type="molecule type" value="Genomic_DNA"/>
</dbReference>
<feature type="domain" description="Bacterial Ig" evidence="3">
    <location>
        <begin position="44"/>
        <end position="113"/>
    </location>
</feature>
<dbReference type="Pfam" id="PF17936">
    <property type="entry name" value="Big_6"/>
    <property type="match status" value="1"/>
</dbReference>
<gene>
    <name evidence="4" type="ORF">K8U88_04355</name>
</gene>
<evidence type="ECO:0000313" key="5">
    <source>
        <dbReference type="Proteomes" id="UP000721920"/>
    </source>
</evidence>
<dbReference type="Proteomes" id="UP000721920">
    <property type="component" value="Unassembled WGS sequence"/>
</dbReference>
<protein>
    <submittedName>
        <fullName evidence="4">Ig-like domain-containing protein</fullName>
    </submittedName>
</protein>
<feature type="region of interest" description="Disordered" evidence="1">
    <location>
        <begin position="132"/>
        <end position="151"/>
    </location>
</feature>
<comment type="caution">
    <text evidence="4">The sequence shown here is derived from an EMBL/GenBank/DDBJ whole genome shotgun (WGS) entry which is preliminary data.</text>
</comment>
<feature type="chain" id="PRO_5037111660" evidence="2">
    <location>
        <begin position="31"/>
        <end position="274"/>
    </location>
</feature>
<dbReference type="InterPro" id="IPR041498">
    <property type="entry name" value="Big_6"/>
</dbReference>
<evidence type="ECO:0000259" key="3">
    <source>
        <dbReference type="Pfam" id="PF17936"/>
    </source>
</evidence>
<evidence type="ECO:0000256" key="2">
    <source>
        <dbReference type="SAM" id="SignalP"/>
    </source>
</evidence>
<proteinExistence type="predicted"/>
<evidence type="ECO:0000313" key="4">
    <source>
        <dbReference type="EMBL" id="HJE86801.1"/>
    </source>
</evidence>
<accession>A0A921JW31</accession>
<name>A0A921JW31_9LACO</name>
<sequence>MKKFMVALTGLVTLATVGTALPAAPVTANAATKTTKSTYVSPSLKVNALYNNSKQITGTATKGAKITVKSTKNAKKNLGSATASSKTGKFTVKLSKTLKTNSDVYVYATNTKTKAYFYRIIRVQAAATKTTTKKATSTKKTTTTSTKKTTSTKTSSTKKVTSYGIKTPTGTWKSNTANKYSQTWVFSQKTGLNQTLYKNGKKVKSLVSYAKYDVDAKTPTFWKITYTPKGAKKASTVYLRFTSAKKFKIVNAKNQVIKTTAGVAPAANWTFSKQ</sequence>
<reference evidence="4" key="2">
    <citation type="submission" date="2021-09" db="EMBL/GenBank/DDBJ databases">
        <authorList>
            <person name="Gilroy R."/>
        </authorList>
    </citation>
    <scope>NUCLEOTIDE SEQUENCE</scope>
    <source>
        <strain evidence="4">CHK173-2145</strain>
    </source>
</reference>
<organism evidence="4 5">
    <name type="scientific">Levilactobacillus hammesii</name>
    <dbReference type="NCBI Taxonomy" id="267633"/>
    <lineage>
        <taxon>Bacteria</taxon>
        <taxon>Bacillati</taxon>
        <taxon>Bacillota</taxon>
        <taxon>Bacilli</taxon>
        <taxon>Lactobacillales</taxon>
        <taxon>Lactobacillaceae</taxon>
        <taxon>Levilactobacillus</taxon>
    </lineage>
</organism>
<dbReference type="AlphaFoldDB" id="A0A921JW31"/>
<keyword evidence="2" id="KW-0732">Signal</keyword>
<reference evidence="4" key="1">
    <citation type="journal article" date="2021" name="PeerJ">
        <title>Extensive microbial diversity within the chicken gut microbiome revealed by metagenomics and culture.</title>
        <authorList>
            <person name="Gilroy R."/>
            <person name="Ravi A."/>
            <person name="Getino M."/>
            <person name="Pursley I."/>
            <person name="Horton D.L."/>
            <person name="Alikhan N.F."/>
            <person name="Baker D."/>
            <person name="Gharbi K."/>
            <person name="Hall N."/>
            <person name="Watson M."/>
            <person name="Adriaenssens E.M."/>
            <person name="Foster-Nyarko E."/>
            <person name="Jarju S."/>
            <person name="Secka A."/>
            <person name="Antonio M."/>
            <person name="Oren A."/>
            <person name="Chaudhuri R.R."/>
            <person name="La Ragione R."/>
            <person name="Hildebrand F."/>
            <person name="Pallen M.J."/>
        </authorList>
    </citation>
    <scope>NUCLEOTIDE SEQUENCE</scope>
    <source>
        <strain evidence="4">CHK173-2145</strain>
    </source>
</reference>